<proteinExistence type="predicted"/>
<dbReference type="Proteomes" id="UP000386466">
    <property type="component" value="Unassembled WGS sequence"/>
</dbReference>
<organism evidence="2 3">
    <name type="scientific">Lynx pardinus</name>
    <name type="common">Iberian lynx</name>
    <name type="synonym">Felis pardina</name>
    <dbReference type="NCBI Taxonomy" id="191816"/>
    <lineage>
        <taxon>Eukaryota</taxon>
        <taxon>Metazoa</taxon>
        <taxon>Chordata</taxon>
        <taxon>Craniata</taxon>
        <taxon>Vertebrata</taxon>
        <taxon>Euteleostomi</taxon>
        <taxon>Mammalia</taxon>
        <taxon>Eutheria</taxon>
        <taxon>Laurasiatheria</taxon>
        <taxon>Carnivora</taxon>
        <taxon>Feliformia</taxon>
        <taxon>Felidae</taxon>
        <taxon>Felinae</taxon>
        <taxon>Lynx</taxon>
    </lineage>
</organism>
<dbReference type="EMBL" id="CAAGRJ010009857">
    <property type="protein sequence ID" value="VFV27341.1"/>
    <property type="molecule type" value="Genomic_DNA"/>
</dbReference>
<feature type="region of interest" description="Disordered" evidence="1">
    <location>
        <begin position="52"/>
        <end position="90"/>
    </location>
</feature>
<evidence type="ECO:0000313" key="2">
    <source>
        <dbReference type="EMBL" id="VFV27341.1"/>
    </source>
</evidence>
<protein>
    <submittedName>
        <fullName evidence="2">Uncharacterized protein</fullName>
    </submittedName>
</protein>
<reference evidence="2 3" key="1">
    <citation type="submission" date="2019-01" db="EMBL/GenBank/DDBJ databases">
        <authorList>
            <person name="Alioto T."/>
            <person name="Alioto T."/>
        </authorList>
    </citation>
    <scope>NUCLEOTIDE SEQUENCE [LARGE SCALE GENOMIC DNA]</scope>
</reference>
<gene>
    <name evidence="2" type="ORF">LYPA_23C022725</name>
</gene>
<feature type="compositionally biased region" description="Gly residues" evidence="1">
    <location>
        <begin position="161"/>
        <end position="173"/>
    </location>
</feature>
<feature type="compositionally biased region" description="Low complexity" evidence="1">
    <location>
        <begin position="181"/>
        <end position="190"/>
    </location>
</feature>
<name>A0A485N1L2_LYNPA</name>
<evidence type="ECO:0000313" key="3">
    <source>
        <dbReference type="Proteomes" id="UP000386466"/>
    </source>
</evidence>
<dbReference type="AlphaFoldDB" id="A0A485N1L2"/>
<keyword evidence="3" id="KW-1185">Reference proteome</keyword>
<evidence type="ECO:0000256" key="1">
    <source>
        <dbReference type="SAM" id="MobiDB-lite"/>
    </source>
</evidence>
<feature type="region of interest" description="Disordered" evidence="1">
    <location>
        <begin position="153"/>
        <end position="208"/>
    </location>
</feature>
<sequence>MSVSLRAPGPCVASLGWSSEQVEGPPSSSQLALLLRHPEWINREGRAWGAGGSATCPAAPQGVAGGRPGLLPHPARVSTEEGAGSARGGSGSLLLPLGLVTKAHGEHASGRCPRPSISIRQAGCEWTGRPAGRHHRALPVWTPTRVCRAVGDRGAVSEGQTGTGLSGLSGRPGRGSETEQSSRLSSSSLLGAKDAQHQHAPPPPPPPCDLRTWVSPLCPLLPLFPAAGGLAVVVAAGGPWGCRDGTGKHLAGGQVPLRGPPGPP</sequence>
<accession>A0A485N1L2</accession>
<feature type="non-terminal residue" evidence="2">
    <location>
        <position position="264"/>
    </location>
</feature>